<accession>A0A285TY40</accession>
<dbReference type="InterPro" id="IPR051679">
    <property type="entry name" value="DASS-Related_Transporters"/>
</dbReference>
<feature type="transmembrane region" description="Helical" evidence="7">
    <location>
        <begin position="52"/>
        <end position="71"/>
    </location>
</feature>
<feature type="transmembrane region" description="Helical" evidence="7">
    <location>
        <begin position="91"/>
        <end position="122"/>
    </location>
</feature>
<feature type="transmembrane region" description="Helical" evidence="7">
    <location>
        <begin position="30"/>
        <end position="45"/>
    </location>
</feature>
<dbReference type="SUPFAM" id="SSF116726">
    <property type="entry name" value="TrkA C-terminal domain-like"/>
    <property type="match status" value="2"/>
</dbReference>
<feature type="transmembrane region" description="Helical" evidence="7">
    <location>
        <begin position="388"/>
        <end position="405"/>
    </location>
</feature>
<evidence type="ECO:0000256" key="6">
    <source>
        <dbReference type="ARBA" id="ARBA00023136"/>
    </source>
</evidence>
<evidence type="ECO:0000313" key="10">
    <source>
        <dbReference type="Proteomes" id="UP000219068"/>
    </source>
</evidence>
<evidence type="ECO:0000256" key="4">
    <source>
        <dbReference type="ARBA" id="ARBA00022737"/>
    </source>
</evidence>
<keyword evidence="4" id="KW-0677">Repeat</keyword>
<feature type="transmembrane region" description="Helical" evidence="7">
    <location>
        <begin position="134"/>
        <end position="160"/>
    </location>
</feature>
<gene>
    <name evidence="9" type="ORF">SAMN05428964_11227</name>
</gene>
<dbReference type="Proteomes" id="UP000219068">
    <property type="component" value="Unassembled WGS sequence"/>
</dbReference>
<dbReference type="GO" id="GO:0008324">
    <property type="term" value="F:monoatomic cation transmembrane transporter activity"/>
    <property type="evidence" value="ECO:0007669"/>
    <property type="project" value="InterPro"/>
</dbReference>
<dbReference type="Gene3D" id="3.30.70.1450">
    <property type="entry name" value="Regulator of K+ conductance, C-terminal domain"/>
    <property type="match status" value="1"/>
</dbReference>
<feature type="transmembrane region" description="Helical" evidence="7">
    <location>
        <begin position="463"/>
        <end position="486"/>
    </location>
</feature>
<dbReference type="InterPro" id="IPR036721">
    <property type="entry name" value="RCK_C_sf"/>
</dbReference>
<dbReference type="Pfam" id="PF03600">
    <property type="entry name" value="CitMHS"/>
    <property type="match status" value="1"/>
</dbReference>
<dbReference type="PROSITE" id="PS51202">
    <property type="entry name" value="RCK_C"/>
    <property type="match status" value="1"/>
</dbReference>
<feature type="transmembrane region" description="Helical" evidence="7">
    <location>
        <begin position="180"/>
        <end position="200"/>
    </location>
</feature>
<dbReference type="GO" id="GO:0006813">
    <property type="term" value="P:potassium ion transport"/>
    <property type="evidence" value="ECO:0007669"/>
    <property type="project" value="InterPro"/>
</dbReference>
<name>A0A285TY40_9PROT</name>
<protein>
    <submittedName>
        <fullName evidence="9">TrkA-C domain-containing protein</fullName>
    </submittedName>
</protein>
<feature type="transmembrane region" description="Helical" evidence="7">
    <location>
        <begin position="493"/>
        <end position="514"/>
    </location>
</feature>
<organism evidence="9 10">
    <name type="scientific">Thalassospira xiamenensis</name>
    <dbReference type="NCBI Taxonomy" id="220697"/>
    <lineage>
        <taxon>Bacteria</taxon>
        <taxon>Pseudomonadati</taxon>
        <taxon>Pseudomonadota</taxon>
        <taxon>Alphaproteobacteria</taxon>
        <taxon>Rhodospirillales</taxon>
        <taxon>Thalassospiraceae</taxon>
        <taxon>Thalassospira</taxon>
    </lineage>
</organism>
<keyword evidence="5 7" id="KW-1133">Transmembrane helix</keyword>
<proteinExistence type="predicted"/>
<keyword evidence="2" id="KW-0813">Transport</keyword>
<keyword evidence="6 7" id="KW-0472">Membrane</keyword>
<keyword evidence="3 7" id="KW-0812">Transmembrane</keyword>
<evidence type="ECO:0000259" key="8">
    <source>
        <dbReference type="PROSITE" id="PS51202"/>
    </source>
</evidence>
<evidence type="ECO:0000256" key="5">
    <source>
        <dbReference type="ARBA" id="ARBA00022989"/>
    </source>
</evidence>
<dbReference type="InterPro" id="IPR006037">
    <property type="entry name" value="RCK_C"/>
</dbReference>
<dbReference type="EMBL" id="OBMM01000012">
    <property type="protein sequence ID" value="SOC31049.1"/>
    <property type="molecule type" value="Genomic_DNA"/>
</dbReference>
<evidence type="ECO:0000256" key="7">
    <source>
        <dbReference type="SAM" id="Phobius"/>
    </source>
</evidence>
<evidence type="ECO:0000256" key="2">
    <source>
        <dbReference type="ARBA" id="ARBA00022448"/>
    </source>
</evidence>
<evidence type="ECO:0000313" key="9">
    <source>
        <dbReference type="EMBL" id="SOC31049.1"/>
    </source>
</evidence>
<feature type="transmembrane region" description="Helical" evidence="7">
    <location>
        <begin position="559"/>
        <end position="579"/>
    </location>
</feature>
<evidence type="ECO:0000256" key="1">
    <source>
        <dbReference type="ARBA" id="ARBA00004141"/>
    </source>
</evidence>
<dbReference type="GO" id="GO:0005886">
    <property type="term" value="C:plasma membrane"/>
    <property type="evidence" value="ECO:0007669"/>
    <property type="project" value="TreeGrafter"/>
</dbReference>
<dbReference type="PANTHER" id="PTHR43652:SF2">
    <property type="entry name" value="BASIC AMINO ACID ANTIPORTER YFCC-RELATED"/>
    <property type="match status" value="1"/>
</dbReference>
<reference evidence="9 10" key="1">
    <citation type="submission" date="2017-08" db="EMBL/GenBank/DDBJ databases">
        <authorList>
            <person name="de Groot N.N."/>
        </authorList>
    </citation>
    <scope>NUCLEOTIDE SEQUENCE [LARGE SCALE GENOMIC DNA]</scope>
    <source>
        <strain evidence="9 10">USBA 78</strain>
    </source>
</reference>
<sequence length="581" mass="62116">MNFDQLALVAIILIAIAAMASDRFRYDLVAVLALLATVVLGIVPQDDAFMGFSNGAVVTVAGVLIITRSIVATGALEPVSHILSEKFEGRWSLIAIFCAIGAVLSAFMNNIGALALLMPVALAATARRGEHPGYLLMPLSFSTLLGGMTTLIGTPANLIISQIRQTAVSQPFDMFDFTPVGSVIAVAGVVWLVFIGWRLIPGRHVSVGEQRESGRFLTELRVGANGIADFASVPELEAALPVKVHGIVRENRRLFAPKNRQLFEIGDLMIVEAELDTLELLCDRYGFRLPGQVGVLSDDAEMIEAVVPADSIIQGSNLYTLEPADRWQVDIVAMARQSKRFEGRLADATLMPGDILIFRGDPSRIDTAISDLGLLPLAARSIRLRPRAALWAVAIFAVAIFLAASGIATPAVSFVAAVTMMLLTRVVSARDLYRRVEGPVLVLLAALIPIGEALRATGTAELIAGYLLQLAGTAGPMWLLALTMLLAMGITPILNNVTTVVVLAPIVMALAYRAGLAPDAFLMAVAIGASTDFLTPVGHHNNTIIMGPGGYRFSDYWRCGLPVSILVFVIAMMLLPVVFRI</sequence>
<feature type="domain" description="RCK C-terminal" evidence="8">
    <location>
        <begin position="290"/>
        <end position="375"/>
    </location>
</feature>
<dbReference type="InterPro" id="IPR004680">
    <property type="entry name" value="Cit_transptr-like_dom"/>
</dbReference>
<evidence type="ECO:0000256" key="3">
    <source>
        <dbReference type="ARBA" id="ARBA00022692"/>
    </source>
</evidence>
<dbReference type="PANTHER" id="PTHR43652">
    <property type="entry name" value="BASIC AMINO ACID ANTIPORTER YFCC-RELATED"/>
    <property type="match status" value="1"/>
</dbReference>
<dbReference type="AlphaFoldDB" id="A0A285TY40"/>
<comment type="subcellular location">
    <subcellularLocation>
        <location evidence="1">Membrane</location>
        <topology evidence="1">Multi-pass membrane protein</topology>
    </subcellularLocation>
</comment>
<dbReference type="RefSeq" id="WP_097053785.1">
    <property type="nucleotide sequence ID" value="NZ_OBMM01000012.1"/>
</dbReference>